<keyword evidence="8" id="KW-1185">Reference proteome</keyword>
<evidence type="ECO:0000313" key="8">
    <source>
        <dbReference type="Proteomes" id="UP000272490"/>
    </source>
</evidence>
<keyword evidence="5" id="KW-0998">Cell outer membrane</keyword>
<organism evidence="7 8">
    <name type="scientific">Lachnoanaerobaculum gingivalis</name>
    <dbReference type="NCBI Taxonomy" id="2490855"/>
    <lineage>
        <taxon>Bacteria</taxon>
        <taxon>Bacillati</taxon>
        <taxon>Bacillota</taxon>
        <taxon>Clostridia</taxon>
        <taxon>Lachnospirales</taxon>
        <taxon>Lachnospiraceae</taxon>
        <taxon>Lachnoanaerobaculum</taxon>
    </lineage>
</organism>
<feature type="chain" id="PRO_5018245352" evidence="6">
    <location>
        <begin position="28"/>
        <end position="388"/>
    </location>
</feature>
<sequence length="388" mass="42519">MNMNKKGRKIIALALSGSMLMTTTVFARTPRFNRSNEEWAALEDNNLEYGEIEDLIAEYNATVRSNEVALAKFKRDYGRTNTEVSDKYRENAEEILNNLDDPDPSDPTYIAKLSSVATARATAQNLLSSADSTLEDANIIRLGYEQSEKTLAQSATTNMISYRSGQVAIDVAKGNLELANIALNMANAKLNAGTGTNIDVLSAKEKVINAQNALTKAISDNNTVLKKLQVMTGWSYNATPNVGDIPTPDMNRVFDPSADLQKALVNNYTLRINEKKLENASADSDKQSLKLTIEDNKKNIATALAVAAQNIASAKESYNYANSFANLQETNMAIANQRFSLGMISKLELDTQKVTTENAKRALEQSRYAINQAIANYDWALKGLASTS</sequence>
<keyword evidence="4" id="KW-0472">Membrane</keyword>
<gene>
    <name evidence="7" type="ORF">EHV10_08230</name>
</gene>
<reference evidence="7 8" key="1">
    <citation type="submission" date="2018-11" db="EMBL/GenBank/DDBJ databases">
        <title>Genome sequencing of Lachnoanaerobaculum sp. KCOM 2030 (= ChDC B114).</title>
        <authorList>
            <person name="Kook J.-K."/>
            <person name="Park S.-N."/>
            <person name="Lim Y.K."/>
        </authorList>
    </citation>
    <scope>NUCLEOTIDE SEQUENCE [LARGE SCALE GENOMIC DNA]</scope>
    <source>
        <strain evidence="7 8">KCOM 2030</strain>
    </source>
</reference>
<dbReference type="PANTHER" id="PTHR30026">
    <property type="entry name" value="OUTER MEMBRANE PROTEIN TOLC"/>
    <property type="match status" value="1"/>
</dbReference>
<dbReference type="PANTHER" id="PTHR30026:SF20">
    <property type="entry name" value="OUTER MEMBRANE PROTEIN TOLC"/>
    <property type="match status" value="1"/>
</dbReference>
<dbReference type="AlphaFoldDB" id="A0A3P3QWK3"/>
<dbReference type="GO" id="GO:1990281">
    <property type="term" value="C:efflux pump complex"/>
    <property type="evidence" value="ECO:0007669"/>
    <property type="project" value="TreeGrafter"/>
</dbReference>
<dbReference type="GO" id="GO:0015562">
    <property type="term" value="F:efflux transmembrane transporter activity"/>
    <property type="evidence" value="ECO:0007669"/>
    <property type="project" value="InterPro"/>
</dbReference>
<dbReference type="InterPro" id="IPR051906">
    <property type="entry name" value="TolC-like"/>
</dbReference>
<evidence type="ECO:0000256" key="5">
    <source>
        <dbReference type="ARBA" id="ARBA00023237"/>
    </source>
</evidence>
<dbReference type="Gene3D" id="1.20.1600.10">
    <property type="entry name" value="Outer membrane efflux proteins (OEP)"/>
    <property type="match status" value="2"/>
</dbReference>
<dbReference type="GO" id="GO:0009279">
    <property type="term" value="C:cell outer membrane"/>
    <property type="evidence" value="ECO:0007669"/>
    <property type="project" value="UniProtKB-SubCell"/>
</dbReference>
<name>A0A3P3QWK3_9FIRM</name>
<protein>
    <submittedName>
        <fullName evidence="7">TolC family protein</fullName>
    </submittedName>
</protein>
<dbReference type="SUPFAM" id="SSF56954">
    <property type="entry name" value="Outer membrane efflux proteins (OEP)"/>
    <property type="match status" value="1"/>
</dbReference>
<proteinExistence type="predicted"/>
<accession>A0A3P3QWK3</accession>
<evidence type="ECO:0000256" key="6">
    <source>
        <dbReference type="SAM" id="SignalP"/>
    </source>
</evidence>
<feature type="signal peptide" evidence="6">
    <location>
        <begin position="1"/>
        <end position="27"/>
    </location>
</feature>
<evidence type="ECO:0000256" key="1">
    <source>
        <dbReference type="ARBA" id="ARBA00004442"/>
    </source>
</evidence>
<comment type="caution">
    <text evidence="7">The sequence shown here is derived from an EMBL/GenBank/DDBJ whole genome shotgun (WGS) entry which is preliminary data.</text>
</comment>
<dbReference type="Proteomes" id="UP000272490">
    <property type="component" value="Unassembled WGS sequence"/>
</dbReference>
<keyword evidence="3" id="KW-0812">Transmembrane</keyword>
<keyword evidence="2" id="KW-1134">Transmembrane beta strand</keyword>
<evidence type="ECO:0000256" key="2">
    <source>
        <dbReference type="ARBA" id="ARBA00022452"/>
    </source>
</evidence>
<keyword evidence="6" id="KW-0732">Signal</keyword>
<dbReference type="OrthoDB" id="1903697at2"/>
<dbReference type="EMBL" id="RRCO01000003">
    <property type="protein sequence ID" value="RRJ25601.1"/>
    <property type="molecule type" value="Genomic_DNA"/>
</dbReference>
<evidence type="ECO:0000256" key="4">
    <source>
        <dbReference type="ARBA" id="ARBA00023136"/>
    </source>
</evidence>
<comment type="subcellular location">
    <subcellularLocation>
        <location evidence="1">Cell outer membrane</location>
    </subcellularLocation>
</comment>
<dbReference type="GO" id="GO:0015288">
    <property type="term" value="F:porin activity"/>
    <property type="evidence" value="ECO:0007669"/>
    <property type="project" value="TreeGrafter"/>
</dbReference>
<evidence type="ECO:0000313" key="7">
    <source>
        <dbReference type="EMBL" id="RRJ25601.1"/>
    </source>
</evidence>
<evidence type="ECO:0000256" key="3">
    <source>
        <dbReference type="ARBA" id="ARBA00022692"/>
    </source>
</evidence>